<feature type="region of interest" description="Disordered" evidence="3">
    <location>
        <begin position="41"/>
        <end position="90"/>
    </location>
</feature>
<sequence>MLAPHHDGSALHVSTLAPTLGEVVQVRLRVPRSFGPLAWVGTRSNPNREPRFDQARRLGGGGLPSTGSGSFGGGGLPSTGSGSFGGGGLPSTGSGSFGGWGLPSTGSGSFGGGGLPSTGSGSFRDGWDWYEASVEVENPVHGYRWLLVGADGRQHWLSQAGLSAVETRDHDDFRLVAHPAAPAWAAGSILYQVFPDRFAKSDASLYDARRAAGDLPEWLIPADWDDAVDPEPPGRSHQVFGGDLDGVRERLDHLASLGVDLLYLTPVFPARSNHRYDASTFDRVDDLLGGDDALVRLVEAAHARGIRVIGDLTSNHSGDAHEWFRAAQDAVRSGTDAAERGFYFFRPDGSYESWLGVPSLPKFDWSSAELRRRFVEGPDSVVAKYLRAPFHLDGWRIDVANMTGRLGDVDLNGEVRRAIRRTMLEVNPDTILLAESTNDAAADFQGDAWHGAMTYAPFTRPLWSWLQRPGSPAGGGIGFALGRVPSFTGRQFVDAHLRFAAGFPWRVRLATMNALDTHDTPRFATNARPGTVPVAFGLAVTMPGIPVIWAGDELGLTAVDGEASRTPMPWAAIDAGDDPAMASTLDTYRTLARLRREHPVLATGGIRWVAVGDEAVAFVREAADASVLVFAARSAARLEVPAGALPQPGGSIGSDAPPAAPLVAFGSARVAASGQVSGGASDRLSLESDGPAFAAWALPGAAAPAA</sequence>
<feature type="compositionally biased region" description="Gly residues" evidence="3">
    <location>
        <begin position="58"/>
        <end position="90"/>
    </location>
</feature>
<name>A0ABY4C506_9MICO</name>
<dbReference type="SMART" id="SM00642">
    <property type="entry name" value="Aamy"/>
    <property type="match status" value="1"/>
</dbReference>
<dbReference type="PANTHER" id="PTHR10357:SF210">
    <property type="entry name" value="MALTODEXTRIN GLUCOSIDASE"/>
    <property type="match status" value="1"/>
</dbReference>
<keyword evidence="6" id="KW-1185">Reference proteome</keyword>
<dbReference type="Pfam" id="PF00128">
    <property type="entry name" value="Alpha-amylase"/>
    <property type="match status" value="1"/>
</dbReference>
<dbReference type="Proteomes" id="UP000832097">
    <property type="component" value="Chromosome"/>
</dbReference>
<dbReference type="InterPro" id="IPR006047">
    <property type="entry name" value="GH13_cat_dom"/>
</dbReference>
<keyword evidence="1 5" id="KW-0378">Hydrolase</keyword>
<evidence type="ECO:0000313" key="6">
    <source>
        <dbReference type="Proteomes" id="UP000832097"/>
    </source>
</evidence>
<protein>
    <submittedName>
        <fullName evidence="5">Glycoside hydrolase family 13 protein</fullName>
    </submittedName>
</protein>
<evidence type="ECO:0000256" key="1">
    <source>
        <dbReference type="ARBA" id="ARBA00022801"/>
    </source>
</evidence>
<organism evidence="5 6">
    <name type="scientific">Agromyces larvae</name>
    <dbReference type="NCBI Taxonomy" id="2929802"/>
    <lineage>
        <taxon>Bacteria</taxon>
        <taxon>Bacillati</taxon>
        <taxon>Actinomycetota</taxon>
        <taxon>Actinomycetes</taxon>
        <taxon>Micrococcales</taxon>
        <taxon>Microbacteriaceae</taxon>
        <taxon>Agromyces</taxon>
    </lineage>
</organism>
<dbReference type="InterPro" id="IPR004185">
    <property type="entry name" value="Glyco_hydro_13_lg-like_dom"/>
</dbReference>
<accession>A0ABY4C506</accession>
<reference evidence="5 6" key="1">
    <citation type="submission" date="2022-03" db="EMBL/GenBank/DDBJ databases">
        <title>Mucilaginibacter sp. isolated from the gut of Protaetia brevitarsis seulensis larvae.</title>
        <authorList>
            <person name="Won M."/>
            <person name="Kim S.-J."/>
            <person name="Kwon S.-W."/>
        </authorList>
    </citation>
    <scope>NUCLEOTIDE SEQUENCE [LARGE SCALE GENOMIC DNA]</scope>
    <source>
        <strain evidence="5 6">CFWR-12</strain>
    </source>
</reference>
<dbReference type="CDD" id="cd11338">
    <property type="entry name" value="AmyAc_CMD"/>
    <property type="match status" value="1"/>
</dbReference>
<dbReference type="EMBL" id="CP094528">
    <property type="protein sequence ID" value="UOE43825.1"/>
    <property type="molecule type" value="Genomic_DNA"/>
</dbReference>
<dbReference type="CDD" id="cd02857">
    <property type="entry name" value="E_set_CDase_PDE_N"/>
    <property type="match status" value="1"/>
</dbReference>
<dbReference type="SUPFAM" id="SSF51445">
    <property type="entry name" value="(Trans)glycosidases"/>
    <property type="match status" value="1"/>
</dbReference>
<proteinExistence type="predicted"/>
<dbReference type="InterPro" id="IPR017853">
    <property type="entry name" value="GH"/>
</dbReference>
<dbReference type="Gene3D" id="3.20.20.80">
    <property type="entry name" value="Glycosidases"/>
    <property type="match status" value="1"/>
</dbReference>
<dbReference type="RefSeq" id="WP_243555076.1">
    <property type="nucleotide sequence ID" value="NZ_CP094528.1"/>
</dbReference>
<gene>
    <name evidence="5" type="ORF">MTO99_16900</name>
</gene>
<feature type="compositionally biased region" description="Basic and acidic residues" evidence="3">
    <location>
        <begin position="46"/>
        <end position="56"/>
    </location>
</feature>
<evidence type="ECO:0000256" key="2">
    <source>
        <dbReference type="ARBA" id="ARBA00023295"/>
    </source>
</evidence>
<dbReference type="GO" id="GO:0016787">
    <property type="term" value="F:hydrolase activity"/>
    <property type="evidence" value="ECO:0007669"/>
    <property type="project" value="UniProtKB-KW"/>
</dbReference>
<evidence type="ECO:0000313" key="5">
    <source>
        <dbReference type="EMBL" id="UOE43825.1"/>
    </source>
</evidence>
<feature type="domain" description="Glycosyl hydrolase family 13 catalytic" evidence="4">
    <location>
        <begin position="192"/>
        <end position="595"/>
    </location>
</feature>
<evidence type="ECO:0000256" key="3">
    <source>
        <dbReference type="SAM" id="MobiDB-lite"/>
    </source>
</evidence>
<dbReference type="PANTHER" id="PTHR10357">
    <property type="entry name" value="ALPHA-AMYLASE FAMILY MEMBER"/>
    <property type="match status" value="1"/>
</dbReference>
<keyword evidence="2" id="KW-0326">Glycosidase</keyword>
<evidence type="ECO:0000259" key="4">
    <source>
        <dbReference type="SMART" id="SM00642"/>
    </source>
</evidence>